<evidence type="ECO:0000313" key="1">
    <source>
        <dbReference type="EMBL" id="JAH83537.1"/>
    </source>
</evidence>
<name>A0A0E9VZL0_ANGAN</name>
<reference evidence="1" key="1">
    <citation type="submission" date="2014-11" db="EMBL/GenBank/DDBJ databases">
        <authorList>
            <person name="Amaro Gonzalez C."/>
        </authorList>
    </citation>
    <scope>NUCLEOTIDE SEQUENCE</scope>
</reference>
<organism evidence="1">
    <name type="scientific">Anguilla anguilla</name>
    <name type="common">European freshwater eel</name>
    <name type="synonym">Muraena anguilla</name>
    <dbReference type="NCBI Taxonomy" id="7936"/>
    <lineage>
        <taxon>Eukaryota</taxon>
        <taxon>Metazoa</taxon>
        <taxon>Chordata</taxon>
        <taxon>Craniata</taxon>
        <taxon>Vertebrata</taxon>
        <taxon>Euteleostomi</taxon>
        <taxon>Actinopterygii</taxon>
        <taxon>Neopterygii</taxon>
        <taxon>Teleostei</taxon>
        <taxon>Anguilliformes</taxon>
        <taxon>Anguillidae</taxon>
        <taxon>Anguilla</taxon>
    </lineage>
</organism>
<dbReference type="EMBL" id="GBXM01025040">
    <property type="protein sequence ID" value="JAH83537.1"/>
    <property type="molecule type" value="Transcribed_RNA"/>
</dbReference>
<proteinExistence type="predicted"/>
<reference evidence="1" key="2">
    <citation type="journal article" date="2015" name="Fish Shellfish Immunol.">
        <title>Early steps in the European eel (Anguilla anguilla)-Vibrio vulnificus interaction in the gills: Role of the RtxA13 toxin.</title>
        <authorList>
            <person name="Callol A."/>
            <person name="Pajuelo D."/>
            <person name="Ebbesson L."/>
            <person name="Teles M."/>
            <person name="MacKenzie S."/>
            <person name="Amaro C."/>
        </authorList>
    </citation>
    <scope>NUCLEOTIDE SEQUENCE</scope>
</reference>
<accession>A0A0E9VZL0</accession>
<dbReference type="AlphaFoldDB" id="A0A0E9VZL0"/>
<sequence>MAQLISDVHLSQSIHITGQSI</sequence>
<protein>
    <submittedName>
        <fullName evidence="1">Uncharacterized protein</fullName>
    </submittedName>
</protein>